<dbReference type="GO" id="GO:0004803">
    <property type="term" value="F:transposase activity"/>
    <property type="evidence" value="ECO:0007669"/>
    <property type="project" value="InterPro"/>
</dbReference>
<dbReference type="SUPFAM" id="SSF143422">
    <property type="entry name" value="Transposase IS200-like"/>
    <property type="match status" value="1"/>
</dbReference>
<evidence type="ECO:0000313" key="3">
    <source>
        <dbReference type="Proteomes" id="UP000178532"/>
    </source>
</evidence>
<accession>A0A1F6DLU6</accession>
<dbReference type="EMBL" id="MFLI01000007">
    <property type="protein sequence ID" value="OGG62366.1"/>
    <property type="molecule type" value="Genomic_DNA"/>
</dbReference>
<comment type="caution">
    <text evidence="2">The sequence shown here is derived from an EMBL/GenBank/DDBJ whole genome shotgun (WGS) entry which is preliminary data.</text>
</comment>
<protein>
    <recommendedName>
        <fullName evidence="1">Transposase IS200-like domain-containing protein</fullName>
    </recommendedName>
</protein>
<dbReference type="InterPro" id="IPR036515">
    <property type="entry name" value="Transposase_17_sf"/>
</dbReference>
<dbReference type="InterPro" id="IPR002686">
    <property type="entry name" value="Transposase_17"/>
</dbReference>
<dbReference type="AlphaFoldDB" id="A0A1F6DLU6"/>
<name>A0A1F6DLU6_9BACT</name>
<gene>
    <name evidence="2" type="ORF">A3C19_00240</name>
</gene>
<dbReference type="Proteomes" id="UP000178532">
    <property type="component" value="Unassembled WGS sequence"/>
</dbReference>
<evidence type="ECO:0000313" key="2">
    <source>
        <dbReference type="EMBL" id="OGG62366.1"/>
    </source>
</evidence>
<dbReference type="Gene3D" id="3.30.70.1290">
    <property type="entry name" value="Transposase IS200-like"/>
    <property type="match status" value="1"/>
</dbReference>
<dbReference type="PANTHER" id="PTHR34322">
    <property type="entry name" value="TRANSPOSASE, Y1_TNP DOMAIN-CONTAINING"/>
    <property type="match status" value="1"/>
</dbReference>
<feature type="domain" description="Transposase IS200-like" evidence="1">
    <location>
        <begin position="9"/>
        <end position="147"/>
    </location>
</feature>
<organism evidence="2 3">
    <name type="scientific">Candidatus Kaiserbacteria bacterium RIFCSPHIGHO2_02_FULL_54_22</name>
    <dbReference type="NCBI Taxonomy" id="1798495"/>
    <lineage>
        <taxon>Bacteria</taxon>
        <taxon>Candidatus Kaiseribacteriota</taxon>
    </lineage>
</organism>
<dbReference type="GO" id="GO:0003677">
    <property type="term" value="F:DNA binding"/>
    <property type="evidence" value="ECO:0007669"/>
    <property type="project" value="InterPro"/>
</dbReference>
<dbReference type="GO" id="GO:0006313">
    <property type="term" value="P:DNA transposition"/>
    <property type="evidence" value="ECO:0007669"/>
    <property type="project" value="InterPro"/>
</dbReference>
<dbReference type="PANTHER" id="PTHR34322:SF2">
    <property type="entry name" value="TRANSPOSASE IS200-LIKE DOMAIN-CONTAINING PROTEIN"/>
    <property type="match status" value="1"/>
</dbReference>
<reference evidence="2 3" key="1">
    <citation type="journal article" date="2016" name="Nat. Commun.">
        <title>Thousands of microbial genomes shed light on interconnected biogeochemical processes in an aquifer system.</title>
        <authorList>
            <person name="Anantharaman K."/>
            <person name="Brown C.T."/>
            <person name="Hug L.A."/>
            <person name="Sharon I."/>
            <person name="Castelle C.J."/>
            <person name="Probst A.J."/>
            <person name="Thomas B.C."/>
            <person name="Singh A."/>
            <person name="Wilkins M.J."/>
            <person name="Karaoz U."/>
            <person name="Brodie E.L."/>
            <person name="Williams K.H."/>
            <person name="Hubbard S.S."/>
            <person name="Banfield J.F."/>
        </authorList>
    </citation>
    <scope>NUCLEOTIDE SEQUENCE [LARGE SCALE GENOMIC DNA]</scope>
</reference>
<proteinExistence type="predicted"/>
<dbReference type="Pfam" id="PF01797">
    <property type="entry name" value="Y1_Tnp"/>
    <property type="match status" value="1"/>
</dbReference>
<evidence type="ECO:0000259" key="1">
    <source>
        <dbReference type="SMART" id="SM01321"/>
    </source>
</evidence>
<dbReference type="STRING" id="1798495.A3C19_00240"/>
<sequence>MTRRKVPFAIGEWYHCYNRSIEGRTSFENARDYHRFLELLYLANDGSPLRREDIGIRKFEEVLGMPRGKRLVAIGAFCLMPNHFHLVLKEVSEGGITAFMRKLGTAYTLYFNARHERVGNLFLKPFQSRHVSADRYLEHLINYVHCNPAVLYEPDWETSHVVDPQFLGGHIATYPYSSIGAHTGAHTPLRAILDAEVFSIVRTAPIQKMLQGARLYCADSDIP</sequence>
<dbReference type="SMART" id="SM01321">
    <property type="entry name" value="Y1_Tnp"/>
    <property type="match status" value="1"/>
</dbReference>